<keyword evidence="6" id="KW-1133">Transmembrane helix</keyword>
<gene>
    <name evidence="9" type="primary">DTC_7</name>
    <name evidence="9" type="ORF">CK203_116645</name>
</gene>
<name>A0A438FD75_VITVI</name>
<comment type="similarity">
    <text evidence="2">Belongs to the mitochondrial carrier (TC 2.A.29) family.</text>
</comment>
<evidence type="ECO:0000256" key="3">
    <source>
        <dbReference type="ARBA" id="ARBA00022448"/>
    </source>
</evidence>
<evidence type="ECO:0000256" key="2">
    <source>
        <dbReference type="ARBA" id="ARBA00006375"/>
    </source>
</evidence>
<evidence type="ECO:0000256" key="8">
    <source>
        <dbReference type="PROSITE-ProRule" id="PRU00282"/>
    </source>
</evidence>
<sequence length="226" mass="24748">MKHCNTLGCHGNAMEVVFLDKLDHGMQITKTMLQNEAIKAYHKGLSAGLLRQATYTTTRLGSFKVLTNKVVAANDGKPLPLYQKALYGVIAGASGAIVGSPPDSSLIPMQAYAIYLLLDARITKMLSMDYIVADKWILTLWQGIGLIVVRAMALNMEMLASYDQSVEFFKDFLSLGETSTVMGPNVVSGFFASAFSLPFDYVKTQIQRMQPDASGSIRTPVLWIVP</sequence>
<evidence type="ECO:0000256" key="6">
    <source>
        <dbReference type="ARBA" id="ARBA00022989"/>
    </source>
</evidence>
<dbReference type="InterPro" id="IPR050391">
    <property type="entry name" value="Mito_Metabolite_Transporter"/>
</dbReference>
<keyword evidence="7 8" id="KW-0472">Membrane</keyword>
<evidence type="ECO:0000313" key="10">
    <source>
        <dbReference type="Proteomes" id="UP000288805"/>
    </source>
</evidence>
<proteinExistence type="inferred from homology"/>
<organism evidence="9 10">
    <name type="scientific">Vitis vinifera</name>
    <name type="common">Grape</name>
    <dbReference type="NCBI Taxonomy" id="29760"/>
    <lineage>
        <taxon>Eukaryota</taxon>
        <taxon>Viridiplantae</taxon>
        <taxon>Streptophyta</taxon>
        <taxon>Embryophyta</taxon>
        <taxon>Tracheophyta</taxon>
        <taxon>Spermatophyta</taxon>
        <taxon>Magnoliopsida</taxon>
        <taxon>eudicotyledons</taxon>
        <taxon>Gunneridae</taxon>
        <taxon>Pentapetalae</taxon>
        <taxon>rosids</taxon>
        <taxon>Vitales</taxon>
        <taxon>Vitaceae</taxon>
        <taxon>Viteae</taxon>
        <taxon>Vitis</taxon>
    </lineage>
</organism>
<dbReference type="PANTHER" id="PTHR45618">
    <property type="entry name" value="MITOCHONDRIAL DICARBOXYLATE CARRIER-RELATED"/>
    <property type="match status" value="1"/>
</dbReference>
<dbReference type="PROSITE" id="PS50920">
    <property type="entry name" value="SOLCAR"/>
    <property type="match status" value="1"/>
</dbReference>
<evidence type="ECO:0000313" key="9">
    <source>
        <dbReference type="EMBL" id="RVW57921.1"/>
    </source>
</evidence>
<dbReference type="AlphaFoldDB" id="A0A438FD75"/>
<dbReference type="InterPro" id="IPR023395">
    <property type="entry name" value="MCP_dom_sf"/>
</dbReference>
<comment type="subcellular location">
    <subcellularLocation>
        <location evidence="1">Membrane</location>
        <topology evidence="1">Multi-pass membrane protein</topology>
    </subcellularLocation>
</comment>
<evidence type="ECO:0000256" key="5">
    <source>
        <dbReference type="ARBA" id="ARBA00022737"/>
    </source>
</evidence>
<keyword evidence="4 8" id="KW-0812">Transmembrane</keyword>
<keyword evidence="3" id="KW-0813">Transport</keyword>
<keyword evidence="5" id="KW-0677">Repeat</keyword>
<evidence type="ECO:0000256" key="1">
    <source>
        <dbReference type="ARBA" id="ARBA00004141"/>
    </source>
</evidence>
<dbReference type="EMBL" id="QGNW01001001">
    <property type="protein sequence ID" value="RVW57921.1"/>
    <property type="molecule type" value="Genomic_DNA"/>
</dbReference>
<dbReference type="InterPro" id="IPR018108">
    <property type="entry name" value="MCP_transmembrane"/>
</dbReference>
<accession>A0A438FD75</accession>
<dbReference type="GO" id="GO:0016020">
    <property type="term" value="C:membrane"/>
    <property type="evidence" value="ECO:0007669"/>
    <property type="project" value="UniProtKB-SubCell"/>
</dbReference>
<feature type="repeat" description="Solcar" evidence="8">
    <location>
        <begin position="79"/>
        <end position="168"/>
    </location>
</feature>
<evidence type="ECO:0000256" key="4">
    <source>
        <dbReference type="ARBA" id="ARBA00022692"/>
    </source>
</evidence>
<evidence type="ECO:0000256" key="7">
    <source>
        <dbReference type="ARBA" id="ARBA00023136"/>
    </source>
</evidence>
<reference evidence="9 10" key="1">
    <citation type="journal article" date="2018" name="PLoS Genet.">
        <title>Population sequencing reveals clonal diversity and ancestral inbreeding in the grapevine cultivar Chardonnay.</title>
        <authorList>
            <person name="Roach M.J."/>
            <person name="Johnson D.L."/>
            <person name="Bohlmann J."/>
            <person name="van Vuuren H.J."/>
            <person name="Jones S.J."/>
            <person name="Pretorius I.S."/>
            <person name="Schmidt S.A."/>
            <person name="Borneman A.R."/>
        </authorList>
    </citation>
    <scope>NUCLEOTIDE SEQUENCE [LARGE SCALE GENOMIC DNA]</scope>
    <source>
        <strain evidence="10">cv. Chardonnay</strain>
        <tissue evidence="9">Leaf</tissue>
    </source>
</reference>
<protein>
    <submittedName>
        <fullName evidence="9">Mitochondrial dicarboxylate/tricarboxylate transporter DTC</fullName>
    </submittedName>
</protein>
<dbReference type="Proteomes" id="UP000288805">
    <property type="component" value="Unassembled WGS sequence"/>
</dbReference>
<dbReference type="Gene3D" id="1.50.40.10">
    <property type="entry name" value="Mitochondrial carrier domain"/>
    <property type="match status" value="1"/>
</dbReference>
<comment type="caution">
    <text evidence="9">The sequence shown here is derived from an EMBL/GenBank/DDBJ whole genome shotgun (WGS) entry which is preliminary data.</text>
</comment>
<dbReference type="SUPFAM" id="SSF103506">
    <property type="entry name" value="Mitochondrial carrier"/>
    <property type="match status" value="1"/>
</dbReference>